<sequence length="372" mass="42620">MKRNINLTKLTSDDAYTLLEDIPSEGSDVSESDENEDEVTDMTVVLNVLDEQDDILDEQGDVRNDTNYTFDSEDELPLITFCRNEVKWTTNPNNASRPLPFSENVGPNVPDNLETPLDFFLHLFSENLDLVGKHYEVYFDNFFNSVELQRDLLNDKIYACGTARKDRVGVPNDLKTKTKKMKRAISIILKTEEPTVKRKQKDGTSEEINCEQLVRDYNRYMGFVDKSDMLKSCYELDRKSKKWWHRIFFHFVDLTLVNSFIIFKNLTTGTTGMSLKEFQIAVATGLIGADPQIPKLGRRSVDKPSTSNKFKIQVPLEIRTDKAAHMPQHGSKVRCTHCSTKAVPHRTRWHCTACNVGLCLSENKNCFIPFLA</sequence>
<dbReference type="EMBL" id="JANEYF010002810">
    <property type="protein sequence ID" value="KAJ8941990.1"/>
    <property type="molecule type" value="Genomic_DNA"/>
</dbReference>
<dbReference type="InterPro" id="IPR029526">
    <property type="entry name" value="PGBD"/>
</dbReference>
<feature type="domain" description="PiggyBac transposable element-derived protein" evidence="1">
    <location>
        <begin position="193"/>
        <end position="260"/>
    </location>
</feature>
<dbReference type="Pfam" id="PF13843">
    <property type="entry name" value="DDE_Tnp_1_7"/>
    <property type="match status" value="2"/>
</dbReference>
<name>A0AAV8XT05_9CUCU</name>
<comment type="caution">
    <text evidence="2">The sequence shown here is derived from an EMBL/GenBank/DDBJ whole genome shotgun (WGS) entry which is preliminary data.</text>
</comment>
<organism evidence="2 3">
    <name type="scientific">Rhamnusium bicolor</name>
    <dbReference type="NCBI Taxonomy" id="1586634"/>
    <lineage>
        <taxon>Eukaryota</taxon>
        <taxon>Metazoa</taxon>
        <taxon>Ecdysozoa</taxon>
        <taxon>Arthropoda</taxon>
        <taxon>Hexapoda</taxon>
        <taxon>Insecta</taxon>
        <taxon>Pterygota</taxon>
        <taxon>Neoptera</taxon>
        <taxon>Endopterygota</taxon>
        <taxon>Coleoptera</taxon>
        <taxon>Polyphaga</taxon>
        <taxon>Cucujiformia</taxon>
        <taxon>Chrysomeloidea</taxon>
        <taxon>Cerambycidae</taxon>
        <taxon>Lepturinae</taxon>
        <taxon>Rhagiini</taxon>
        <taxon>Rhamnusium</taxon>
    </lineage>
</organism>
<dbReference type="PANTHER" id="PTHR46599">
    <property type="entry name" value="PIGGYBAC TRANSPOSABLE ELEMENT-DERIVED PROTEIN 4"/>
    <property type="match status" value="1"/>
</dbReference>
<evidence type="ECO:0000259" key="1">
    <source>
        <dbReference type="Pfam" id="PF13843"/>
    </source>
</evidence>
<accession>A0AAV8XT05</accession>
<proteinExistence type="predicted"/>
<evidence type="ECO:0000313" key="3">
    <source>
        <dbReference type="Proteomes" id="UP001162156"/>
    </source>
</evidence>
<feature type="domain" description="PiggyBac transposable element-derived protein" evidence="1">
    <location>
        <begin position="129"/>
        <end position="180"/>
    </location>
</feature>
<dbReference type="PANTHER" id="PTHR46599:SF3">
    <property type="entry name" value="PIGGYBAC TRANSPOSABLE ELEMENT-DERIVED PROTEIN 4"/>
    <property type="match status" value="1"/>
</dbReference>
<dbReference type="Proteomes" id="UP001162156">
    <property type="component" value="Unassembled WGS sequence"/>
</dbReference>
<dbReference type="AlphaFoldDB" id="A0AAV8XT05"/>
<evidence type="ECO:0000313" key="2">
    <source>
        <dbReference type="EMBL" id="KAJ8941990.1"/>
    </source>
</evidence>
<protein>
    <recommendedName>
        <fullName evidence="1">PiggyBac transposable element-derived protein domain-containing protein</fullName>
    </recommendedName>
</protein>
<reference evidence="2" key="1">
    <citation type="journal article" date="2023" name="Insect Mol. Biol.">
        <title>Genome sequencing provides insights into the evolution of gene families encoding plant cell wall-degrading enzymes in longhorned beetles.</title>
        <authorList>
            <person name="Shin N.R."/>
            <person name="Okamura Y."/>
            <person name="Kirsch R."/>
            <person name="Pauchet Y."/>
        </authorList>
    </citation>
    <scope>NUCLEOTIDE SEQUENCE</scope>
    <source>
        <strain evidence="2">RBIC_L_NR</strain>
    </source>
</reference>
<gene>
    <name evidence="2" type="ORF">NQ314_010214</name>
</gene>
<keyword evidence="3" id="KW-1185">Reference proteome</keyword>